<accession>A0A1B6GQX3</accession>
<organism evidence="2">
    <name type="scientific">Cuerna arida</name>
    <dbReference type="NCBI Taxonomy" id="1464854"/>
    <lineage>
        <taxon>Eukaryota</taxon>
        <taxon>Metazoa</taxon>
        <taxon>Ecdysozoa</taxon>
        <taxon>Arthropoda</taxon>
        <taxon>Hexapoda</taxon>
        <taxon>Insecta</taxon>
        <taxon>Pterygota</taxon>
        <taxon>Neoptera</taxon>
        <taxon>Paraneoptera</taxon>
        <taxon>Hemiptera</taxon>
        <taxon>Auchenorrhyncha</taxon>
        <taxon>Membracoidea</taxon>
        <taxon>Cicadellidae</taxon>
        <taxon>Cicadellinae</taxon>
        <taxon>Proconiini</taxon>
        <taxon>Cuerna</taxon>
    </lineage>
</organism>
<dbReference type="Pfam" id="PF25372">
    <property type="entry name" value="DUF7885"/>
    <property type="match status" value="1"/>
</dbReference>
<reference evidence="2" key="1">
    <citation type="submission" date="2015-11" db="EMBL/GenBank/DDBJ databases">
        <title>De novo transcriptome assembly of four potential Pierce s Disease insect vectors from Arizona vineyards.</title>
        <authorList>
            <person name="Tassone E.E."/>
        </authorList>
    </citation>
    <scope>NUCLEOTIDE SEQUENCE</scope>
</reference>
<dbReference type="SUPFAM" id="SSF52047">
    <property type="entry name" value="RNI-like"/>
    <property type="match status" value="1"/>
</dbReference>
<dbReference type="GO" id="GO:0031146">
    <property type="term" value="P:SCF-dependent proteasomal ubiquitin-dependent protein catabolic process"/>
    <property type="evidence" value="ECO:0007669"/>
    <property type="project" value="TreeGrafter"/>
</dbReference>
<protein>
    <recommendedName>
        <fullName evidence="1">F-box/LRR-repeat protein 15-like leucin rich repeat domain-containing protein</fullName>
    </recommendedName>
</protein>
<dbReference type="InterPro" id="IPR006553">
    <property type="entry name" value="Leu-rich_rpt_Cys-con_subtyp"/>
</dbReference>
<dbReference type="AlphaFoldDB" id="A0A1B6GQX3"/>
<dbReference type="EMBL" id="GECZ01004933">
    <property type="protein sequence ID" value="JAS64836.1"/>
    <property type="molecule type" value="Transcribed_RNA"/>
</dbReference>
<dbReference type="Gene3D" id="3.80.10.10">
    <property type="entry name" value="Ribonuclease Inhibitor"/>
    <property type="match status" value="1"/>
</dbReference>
<feature type="domain" description="F-box/LRR-repeat protein 15-like leucin rich repeat" evidence="1">
    <location>
        <begin position="114"/>
        <end position="233"/>
    </location>
</feature>
<evidence type="ECO:0000259" key="1">
    <source>
        <dbReference type="Pfam" id="PF25372"/>
    </source>
</evidence>
<dbReference type="InterPro" id="IPR032675">
    <property type="entry name" value="LRR_dom_sf"/>
</dbReference>
<sequence>MSCRSFPSLYKTVLYSFVNEWNHLETEEMNSLPGSIKEDLLKTFLLHRKGQEHISSLLHPDIRKLDLNESIVTNEDLDNISLCVHIQILDISPSRFHRFDHSNSSLKKLFSSLPQLMKLHVQRNDGMTDEVISLLTIHCPLLRVLDLSSCTNLTDGATTSLATLAHIRALRLANTYISDTGLIALSEGICSHSLTELNLNNCIKITDTGINSVVEGCKKLSVLLLSGCPKISVECQLSIYDYLGKDKKETIVSWTVYI</sequence>
<proteinExistence type="predicted"/>
<dbReference type="GO" id="GO:0019005">
    <property type="term" value="C:SCF ubiquitin ligase complex"/>
    <property type="evidence" value="ECO:0007669"/>
    <property type="project" value="TreeGrafter"/>
</dbReference>
<name>A0A1B6GQX3_9HEMI</name>
<dbReference type="InterPro" id="IPR057207">
    <property type="entry name" value="FBXL15_LRR"/>
</dbReference>
<evidence type="ECO:0000313" key="2">
    <source>
        <dbReference type="EMBL" id="JAS64836.1"/>
    </source>
</evidence>
<gene>
    <name evidence="2" type="ORF">g.12226</name>
</gene>
<dbReference type="SMART" id="SM00367">
    <property type="entry name" value="LRR_CC"/>
    <property type="match status" value="3"/>
</dbReference>
<dbReference type="PANTHER" id="PTHR13318">
    <property type="entry name" value="PARTNER OF PAIRED, ISOFORM B-RELATED"/>
    <property type="match status" value="1"/>
</dbReference>